<keyword evidence="5 7" id="KW-0408">Iron</keyword>
<dbReference type="GO" id="GO:0003746">
    <property type="term" value="F:translation elongation factor activity"/>
    <property type="evidence" value="ECO:0007669"/>
    <property type="project" value="TreeGrafter"/>
</dbReference>
<dbReference type="Gene3D" id="2.40.30.10">
    <property type="entry name" value="Translation factors"/>
    <property type="match status" value="1"/>
</dbReference>
<evidence type="ECO:0000256" key="2">
    <source>
        <dbReference type="ARBA" id="ARBA00007249"/>
    </source>
</evidence>
<keyword evidence="7" id="KW-0349">Heme</keyword>
<sequence>MSTSSFDFPVLTDTHPEDRSMPAFMVSTTRGFLPRQEPVVKLPQEFQAVESLLQRMPIKTLSGEPGLLAKFTFGDTLDAELPDLSDEVEKYRHDLVVMNALYRDYSFLASAYLFEPCHERFLRDEPYGLGRQKLPRSIAMPIVKIAEIAGFKPFMEYAGSYALFNYRLEDLAKGLEYDNLRLIRAFEHGLDPSSSEAGFVLVHIAMVKESGPLIKGTVDMLQSCVAKDRQTFDDGLRTVVNGLKNVNAVMNTMWNRSKPQSYTHFRTFIFGITSQSMFPNGVIYEGVSEKPMSFRGESGANDSMIPLMDNLLQINMPATPLTEILQDFRQYRPGNHREFLEAVNAASSALGVKEFALQDPISAALYLQALDQVRDFRWRHWCFTREYILKRTTHPTATGGSPIVTWLPNQLQAVLEQMVDTEKYCKGVKGVEEIMDTAHNQKETLKKEVEKYCSERGSTHNSMPEILPPVSPSRVAPLGAGSGHLNASCNTSHGIFKTHSNTEYLSNKKVQNLNKHMMASRHAPKQNPMDRRKGESALSDFADYVQKQQALRRPPGQATTAAAEEHDELSILDELGLSDDTTPSVPLKTLLLDPAEENVQKLAEYIEGRLVEGHGEALFDLGLEDSGESMAFTKDDWNTALQRVSDVCDKVKADYKVLMTRNVGHDSDLEVGPRDAKDTSCSGKLILRRRPESVDDVIETRIAVVGNVDAGKSTMLGVLVKGGLDDGRGKARVNLFRHKHEIESGRTSSVGMEIMGFDSKGEIVVSNVSGRKLTWEEIGRRSAKVIGFTDLAGHEKYLRTTVFGLLSSEPNYCLLMVAANNGLVGMSKEHLGIALALNVPVMVVVTKIDICPPQILEQTLTQLTKILKSPGARKIPIFISNRDQCVNTATQFVSRRICPIFQVSNVTGHNLDLVRTFLNILPHHGNYNSSAPFEFHVNDTFSVPFVGTVVSGVVKSGVIHTGDSILVGPDSLGQFTTTKVRSIERKRIQVPGCSAGQSASLALRNVRRKDVRKGMVVLHKLDPTTGAELTPKVYREFIAEVLILSHATTIKTKYQAMLHVGPVSQTCAIIDIDRNYIRTGDRAQVAFRFVQRPEYLTVGDRILFREGRTKGLGIVKAVGYDPRKPLNPEAQKEREGKAGDGA</sequence>
<dbReference type="CDD" id="cd03708">
    <property type="entry name" value="GTPBP_III"/>
    <property type="match status" value="1"/>
</dbReference>
<evidence type="ECO:0000256" key="4">
    <source>
        <dbReference type="ARBA" id="ARBA00022741"/>
    </source>
</evidence>
<evidence type="ECO:0000313" key="11">
    <source>
        <dbReference type="EMBL" id="KAF1972437.1"/>
    </source>
</evidence>
<keyword evidence="12" id="KW-1185">Reference proteome</keyword>
<dbReference type="CDD" id="cd04165">
    <property type="entry name" value="GTPBP1_like"/>
    <property type="match status" value="1"/>
</dbReference>
<evidence type="ECO:0000256" key="9">
    <source>
        <dbReference type="SAM" id="MobiDB-lite"/>
    </source>
</evidence>
<dbReference type="SUPFAM" id="SSF50465">
    <property type="entry name" value="EF-Tu/eEF-1alpha/eIF2-gamma C-terminal domain"/>
    <property type="match status" value="1"/>
</dbReference>
<feature type="domain" description="Tr-type G" evidence="10">
    <location>
        <begin position="697"/>
        <end position="927"/>
    </location>
</feature>
<evidence type="ECO:0000256" key="8">
    <source>
        <dbReference type="SAM" id="Coils"/>
    </source>
</evidence>
<evidence type="ECO:0000256" key="7">
    <source>
        <dbReference type="PIRSR" id="PIRSR600898-1"/>
    </source>
</evidence>
<evidence type="ECO:0000256" key="3">
    <source>
        <dbReference type="ARBA" id="ARBA00022723"/>
    </source>
</evidence>
<reference evidence="11" key="1">
    <citation type="journal article" date="2020" name="Stud. Mycol.">
        <title>101 Dothideomycetes genomes: a test case for predicting lifestyles and emergence of pathogens.</title>
        <authorList>
            <person name="Haridas S."/>
            <person name="Albert R."/>
            <person name="Binder M."/>
            <person name="Bloem J."/>
            <person name="Labutti K."/>
            <person name="Salamov A."/>
            <person name="Andreopoulos B."/>
            <person name="Baker S."/>
            <person name="Barry K."/>
            <person name="Bills G."/>
            <person name="Bluhm B."/>
            <person name="Cannon C."/>
            <person name="Castanera R."/>
            <person name="Culley D."/>
            <person name="Daum C."/>
            <person name="Ezra D."/>
            <person name="Gonzalez J."/>
            <person name="Henrissat B."/>
            <person name="Kuo A."/>
            <person name="Liang C."/>
            <person name="Lipzen A."/>
            <person name="Lutzoni F."/>
            <person name="Magnuson J."/>
            <person name="Mondo S."/>
            <person name="Nolan M."/>
            <person name="Ohm R."/>
            <person name="Pangilinan J."/>
            <person name="Park H.-J."/>
            <person name="Ramirez L."/>
            <person name="Alfaro M."/>
            <person name="Sun H."/>
            <person name="Tritt A."/>
            <person name="Yoshinaga Y."/>
            <person name="Zwiers L.-H."/>
            <person name="Turgeon B."/>
            <person name="Goodwin S."/>
            <person name="Spatafora J."/>
            <person name="Crous P."/>
            <person name="Grigoriev I."/>
        </authorList>
    </citation>
    <scope>NUCLEOTIDE SEQUENCE</scope>
    <source>
        <strain evidence="11">CBS 107.79</strain>
    </source>
</reference>
<dbReference type="AlphaFoldDB" id="A0A6A5VGM4"/>
<dbReference type="InterPro" id="IPR035531">
    <property type="entry name" value="GTPBP1-like"/>
</dbReference>
<evidence type="ECO:0000256" key="6">
    <source>
        <dbReference type="ARBA" id="ARBA00023134"/>
    </source>
</evidence>
<gene>
    <name evidence="11" type="ORF">BU23DRAFT_467804</name>
</gene>
<evidence type="ECO:0000259" key="10">
    <source>
        <dbReference type="PROSITE" id="PS51722"/>
    </source>
</evidence>
<dbReference type="InterPro" id="IPR004161">
    <property type="entry name" value="EFTu-like_2"/>
</dbReference>
<evidence type="ECO:0000256" key="5">
    <source>
        <dbReference type="ARBA" id="ARBA00023004"/>
    </source>
</evidence>
<evidence type="ECO:0000256" key="1">
    <source>
        <dbReference type="ARBA" id="ARBA00007119"/>
    </source>
</evidence>
<dbReference type="FunFam" id="2.40.30.10:FF:000014">
    <property type="entry name" value="Probable GTP-binding protein 1"/>
    <property type="match status" value="1"/>
</dbReference>
<dbReference type="GO" id="GO:0003924">
    <property type="term" value="F:GTPase activity"/>
    <property type="evidence" value="ECO:0007669"/>
    <property type="project" value="InterPro"/>
</dbReference>
<dbReference type="CDD" id="cd03694">
    <property type="entry name" value="GTPBP_II"/>
    <property type="match status" value="1"/>
</dbReference>
<dbReference type="Gene3D" id="3.40.50.300">
    <property type="entry name" value="P-loop containing nucleotide triphosphate hydrolases"/>
    <property type="match status" value="1"/>
</dbReference>
<feature type="region of interest" description="Disordered" evidence="9">
    <location>
        <begin position="1121"/>
        <end position="1142"/>
    </location>
</feature>
<dbReference type="Pfam" id="PF01231">
    <property type="entry name" value="IDO"/>
    <property type="match status" value="1"/>
</dbReference>
<accession>A0A6A5VGM4</accession>
<proteinExistence type="inferred from homology"/>
<name>A0A6A5VGM4_9PLEO</name>
<dbReference type="FunFam" id="3.40.50.300:FF:000091">
    <property type="entry name" value="Probable GTP-binding protein 1"/>
    <property type="match status" value="1"/>
</dbReference>
<dbReference type="InterPro" id="IPR009001">
    <property type="entry name" value="Transl_elong_EF1A/Init_IF2_C"/>
</dbReference>
<comment type="similarity">
    <text evidence="1">Belongs to the indoleamine 2,3-dioxygenase family.</text>
</comment>
<evidence type="ECO:0000313" key="12">
    <source>
        <dbReference type="Proteomes" id="UP000800036"/>
    </source>
</evidence>
<dbReference type="Pfam" id="PF00009">
    <property type="entry name" value="GTP_EFTU"/>
    <property type="match status" value="1"/>
</dbReference>
<feature type="binding site" description="proximal binding residue" evidence="7">
    <location>
        <position position="380"/>
    </location>
    <ligand>
        <name>heme b</name>
        <dbReference type="ChEBI" id="CHEBI:60344"/>
    </ligand>
    <ligandPart>
        <name>Fe</name>
        <dbReference type="ChEBI" id="CHEBI:18248"/>
    </ligandPart>
</feature>
<dbReference type="Pfam" id="PF03144">
    <property type="entry name" value="GTP_EFTU_D2"/>
    <property type="match status" value="1"/>
</dbReference>
<dbReference type="GO" id="GO:0046872">
    <property type="term" value="F:metal ion binding"/>
    <property type="evidence" value="ECO:0007669"/>
    <property type="project" value="UniProtKB-KW"/>
</dbReference>
<dbReference type="SUPFAM" id="SSF140959">
    <property type="entry name" value="Indolic compounds 2,3-dioxygenase-like"/>
    <property type="match status" value="1"/>
</dbReference>
<dbReference type="InterPro" id="IPR027417">
    <property type="entry name" value="P-loop_NTPase"/>
</dbReference>
<protein>
    <recommendedName>
        <fullName evidence="10">Tr-type G domain-containing protein</fullName>
    </recommendedName>
</protein>
<dbReference type="Gene3D" id="1.20.58.480">
    <property type="match status" value="1"/>
</dbReference>
<dbReference type="InterPro" id="IPR037217">
    <property type="entry name" value="Trp/Indoleamine_2_3_dOase-like"/>
</dbReference>
<organism evidence="11 12">
    <name type="scientific">Bimuria novae-zelandiae CBS 107.79</name>
    <dbReference type="NCBI Taxonomy" id="1447943"/>
    <lineage>
        <taxon>Eukaryota</taxon>
        <taxon>Fungi</taxon>
        <taxon>Dikarya</taxon>
        <taxon>Ascomycota</taxon>
        <taxon>Pezizomycotina</taxon>
        <taxon>Dothideomycetes</taxon>
        <taxon>Pleosporomycetidae</taxon>
        <taxon>Pleosporales</taxon>
        <taxon>Massarineae</taxon>
        <taxon>Didymosphaeriaceae</taxon>
        <taxon>Bimuria</taxon>
    </lineage>
</organism>
<feature type="coiled-coil region" evidence="8">
    <location>
        <begin position="428"/>
        <end position="455"/>
    </location>
</feature>
<dbReference type="OrthoDB" id="248233at2759"/>
<dbReference type="InterPro" id="IPR050055">
    <property type="entry name" value="EF-Tu_GTPase"/>
</dbReference>
<dbReference type="PROSITE" id="PS51722">
    <property type="entry name" value="G_TR_2"/>
    <property type="match status" value="1"/>
</dbReference>
<comment type="similarity">
    <text evidence="2">Belongs to the TRAFAC class translation factor GTPase superfamily. Classic translation factor GTPase family. EF-Tu/EF-1A subfamily.</text>
</comment>
<dbReference type="InterPro" id="IPR000898">
    <property type="entry name" value="Indolamine_dOase"/>
</dbReference>
<keyword evidence="3 7" id="KW-0479">Metal-binding</keyword>
<dbReference type="GO" id="GO:0019441">
    <property type="term" value="P:L-tryptophan catabolic process to kynurenine"/>
    <property type="evidence" value="ECO:0007669"/>
    <property type="project" value="InterPro"/>
</dbReference>
<dbReference type="FunFam" id="1.20.58.480:FF:000005">
    <property type="entry name" value="Indoleamine 2,3-dioxygenase family protein"/>
    <property type="match status" value="1"/>
</dbReference>
<dbReference type="GO" id="GO:0016702">
    <property type="term" value="F:oxidoreductase activity, acting on single donors with incorporation of molecular oxygen, incorporation of two atoms of oxygen"/>
    <property type="evidence" value="ECO:0007669"/>
    <property type="project" value="UniProtKB-ARBA"/>
</dbReference>
<dbReference type="InterPro" id="IPR009000">
    <property type="entry name" value="Transl_B-barrel_sf"/>
</dbReference>
<dbReference type="InterPro" id="IPR000795">
    <property type="entry name" value="T_Tr_GTP-bd_dom"/>
</dbReference>
<dbReference type="Proteomes" id="UP000800036">
    <property type="component" value="Unassembled WGS sequence"/>
</dbReference>
<dbReference type="PANTHER" id="PTHR43721:SF9">
    <property type="entry name" value="GTP-BINDING PROTEIN 1"/>
    <property type="match status" value="1"/>
</dbReference>
<dbReference type="GO" id="GO:0020037">
    <property type="term" value="F:heme binding"/>
    <property type="evidence" value="ECO:0007669"/>
    <property type="project" value="InterPro"/>
</dbReference>
<dbReference type="GO" id="GO:0005525">
    <property type="term" value="F:GTP binding"/>
    <property type="evidence" value="ECO:0007669"/>
    <property type="project" value="UniProtKB-KW"/>
</dbReference>
<dbReference type="SUPFAM" id="SSF50447">
    <property type="entry name" value="Translation proteins"/>
    <property type="match status" value="1"/>
</dbReference>
<dbReference type="EMBL" id="ML976686">
    <property type="protein sequence ID" value="KAF1972437.1"/>
    <property type="molecule type" value="Genomic_DNA"/>
</dbReference>
<dbReference type="SUPFAM" id="SSF52540">
    <property type="entry name" value="P-loop containing nucleoside triphosphate hydrolases"/>
    <property type="match status" value="1"/>
</dbReference>
<dbReference type="PANTHER" id="PTHR43721">
    <property type="entry name" value="ELONGATION FACTOR TU-RELATED"/>
    <property type="match status" value="1"/>
</dbReference>
<keyword evidence="4" id="KW-0547">Nucleotide-binding</keyword>
<keyword evidence="6" id="KW-0342">GTP-binding</keyword>
<keyword evidence="8" id="KW-0175">Coiled coil</keyword>